<sequence>MEEQERIEGREFTEDHPYRNNKGLKIFILVLTIAVFVIPVFVVLNMLKGRPPFMFF</sequence>
<name>A0A4Y7RGT2_9FIRM</name>
<evidence type="ECO:0000256" key="1">
    <source>
        <dbReference type="SAM" id="Phobius"/>
    </source>
</evidence>
<accession>A0A4Y7RGT2</accession>
<evidence type="ECO:0000313" key="3">
    <source>
        <dbReference type="Proteomes" id="UP000298324"/>
    </source>
</evidence>
<keyword evidence="1" id="KW-1133">Transmembrane helix</keyword>
<feature type="transmembrane region" description="Helical" evidence="1">
    <location>
        <begin position="26"/>
        <end position="47"/>
    </location>
</feature>
<evidence type="ECO:0000313" key="2">
    <source>
        <dbReference type="EMBL" id="TEB07991.1"/>
    </source>
</evidence>
<organism evidence="2 3">
    <name type="scientific">Pelotomaculum schinkii</name>
    <dbReference type="NCBI Taxonomy" id="78350"/>
    <lineage>
        <taxon>Bacteria</taxon>
        <taxon>Bacillati</taxon>
        <taxon>Bacillota</taxon>
        <taxon>Clostridia</taxon>
        <taxon>Eubacteriales</taxon>
        <taxon>Desulfotomaculaceae</taxon>
        <taxon>Pelotomaculum</taxon>
    </lineage>
</organism>
<dbReference type="Proteomes" id="UP000298324">
    <property type="component" value="Unassembled WGS sequence"/>
</dbReference>
<reference evidence="2 3" key="1">
    <citation type="journal article" date="2018" name="Environ. Microbiol.">
        <title>Novel energy conservation strategies and behaviour of Pelotomaculum schinkii driving syntrophic propionate catabolism.</title>
        <authorList>
            <person name="Hidalgo-Ahumada C.A.P."/>
            <person name="Nobu M.K."/>
            <person name="Narihiro T."/>
            <person name="Tamaki H."/>
            <person name="Liu W.T."/>
            <person name="Kamagata Y."/>
            <person name="Stams A.J.M."/>
            <person name="Imachi H."/>
            <person name="Sousa D.Z."/>
        </authorList>
    </citation>
    <scope>NUCLEOTIDE SEQUENCE [LARGE SCALE GENOMIC DNA]</scope>
    <source>
        <strain evidence="2 3">HH</strain>
    </source>
</reference>
<comment type="caution">
    <text evidence="2">The sequence shown here is derived from an EMBL/GenBank/DDBJ whole genome shotgun (WGS) entry which is preliminary data.</text>
</comment>
<proteinExistence type="predicted"/>
<dbReference type="EMBL" id="QFGA01000001">
    <property type="protein sequence ID" value="TEB07991.1"/>
    <property type="molecule type" value="Genomic_DNA"/>
</dbReference>
<keyword evidence="1" id="KW-0472">Membrane</keyword>
<gene>
    <name evidence="2" type="ORF">Psch_01546</name>
</gene>
<protein>
    <submittedName>
        <fullName evidence="2">Uncharacterized protein</fullName>
    </submittedName>
</protein>
<keyword evidence="3" id="KW-1185">Reference proteome</keyword>
<keyword evidence="1" id="KW-0812">Transmembrane</keyword>
<dbReference type="RefSeq" id="WP_190239754.1">
    <property type="nucleotide sequence ID" value="NZ_QFGA01000001.1"/>
</dbReference>
<dbReference type="AlphaFoldDB" id="A0A4Y7RGT2"/>